<accession>A0A087UKM5</accession>
<dbReference type="Proteomes" id="UP000054359">
    <property type="component" value="Unassembled WGS sequence"/>
</dbReference>
<dbReference type="PROSITE" id="PS50292">
    <property type="entry name" value="PEROXIDASE_3"/>
    <property type="match status" value="1"/>
</dbReference>
<dbReference type="GO" id="GO:0004601">
    <property type="term" value="F:peroxidase activity"/>
    <property type="evidence" value="ECO:0007669"/>
    <property type="project" value="UniProtKB-KW"/>
</dbReference>
<keyword evidence="1" id="KW-0575">Peroxidase</keyword>
<dbReference type="Gene3D" id="1.10.640.10">
    <property type="entry name" value="Haem peroxidase domain superfamily, animal type"/>
    <property type="match status" value="1"/>
</dbReference>
<dbReference type="Pfam" id="PF03098">
    <property type="entry name" value="An_peroxidase"/>
    <property type="match status" value="1"/>
</dbReference>
<dbReference type="PANTHER" id="PTHR11475:SF106">
    <property type="entry name" value="CURLY SU"/>
    <property type="match status" value="1"/>
</dbReference>
<keyword evidence="4" id="KW-1185">Reference proteome</keyword>
<dbReference type="PRINTS" id="PR00457">
    <property type="entry name" value="ANPEROXIDASE"/>
</dbReference>
<evidence type="ECO:0000313" key="3">
    <source>
        <dbReference type="EMBL" id="KFM77914.1"/>
    </source>
</evidence>
<reference evidence="3 4" key="1">
    <citation type="submission" date="2013-11" db="EMBL/GenBank/DDBJ databases">
        <title>Genome sequencing of Stegodyphus mimosarum.</title>
        <authorList>
            <person name="Bechsgaard J."/>
        </authorList>
    </citation>
    <scope>NUCLEOTIDE SEQUENCE [LARGE SCALE GENOMIC DNA]</scope>
</reference>
<gene>
    <name evidence="3" type="ORF">X975_22503</name>
</gene>
<dbReference type="GO" id="GO:0020037">
    <property type="term" value="F:heme binding"/>
    <property type="evidence" value="ECO:0007669"/>
    <property type="project" value="InterPro"/>
</dbReference>
<dbReference type="GO" id="GO:0046872">
    <property type="term" value="F:metal ion binding"/>
    <property type="evidence" value="ECO:0007669"/>
    <property type="project" value="UniProtKB-KW"/>
</dbReference>
<evidence type="ECO:0000313" key="4">
    <source>
        <dbReference type="Proteomes" id="UP000054359"/>
    </source>
</evidence>
<name>A0A087UKM5_STEMI</name>
<evidence type="ECO:0000256" key="1">
    <source>
        <dbReference type="ARBA" id="ARBA00022559"/>
    </source>
</evidence>
<keyword evidence="1" id="KW-0560">Oxidoreductase</keyword>
<dbReference type="OMA" id="GREYMEQ"/>
<organism evidence="3 4">
    <name type="scientific">Stegodyphus mimosarum</name>
    <name type="common">African social velvet spider</name>
    <dbReference type="NCBI Taxonomy" id="407821"/>
    <lineage>
        <taxon>Eukaryota</taxon>
        <taxon>Metazoa</taxon>
        <taxon>Ecdysozoa</taxon>
        <taxon>Arthropoda</taxon>
        <taxon>Chelicerata</taxon>
        <taxon>Arachnida</taxon>
        <taxon>Araneae</taxon>
        <taxon>Araneomorphae</taxon>
        <taxon>Entelegynae</taxon>
        <taxon>Eresoidea</taxon>
        <taxon>Eresidae</taxon>
        <taxon>Stegodyphus</taxon>
    </lineage>
</organism>
<dbReference type="PANTHER" id="PTHR11475">
    <property type="entry name" value="OXIDASE/PEROXIDASE"/>
    <property type="match status" value="1"/>
</dbReference>
<dbReference type="InterPro" id="IPR019791">
    <property type="entry name" value="Haem_peroxidase_animal"/>
</dbReference>
<protein>
    <submittedName>
        <fullName evidence="3">Peroxidasin-like protein</fullName>
    </submittedName>
</protein>
<dbReference type="EMBL" id="KK120271">
    <property type="protein sequence ID" value="KFM77914.1"/>
    <property type="molecule type" value="Genomic_DNA"/>
</dbReference>
<dbReference type="GO" id="GO:0006979">
    <property type="term" value="P:response to oxidative stress"/>
    <property type="evidence" value="ECO:0007669"/>
    <property type="project" value="InterPro"/>
</dbReference>
<keyword evidence="2" id="KW-0408">Iron</keyword>
<keyword evidence="2" id="KW-0479">Metal-binding</keyword>
<feature type="non-terminal residue" evidence="3">
    <location>
        <position position="159"/>
    </location>
</feature>
<dbReference type="SUPFAM" id="SSF48113">
    <property type="entry name" value="Heme-dependent peroxidases"/>
    <property type="match status" value="1"/>
</dbReference>
<dbReference type="AlphaFoldDB" id="A0A087UKM5"/>
<sequence length="159" mass="18807">MRSWNKFGRLGLKDLLPPSVEYPEMDCIARPRNLFCFLAGDERVNEQIHLTVLHTLYVRDHNRIARELAFLNPHWDDEKIYHETRHIMAAAVQHITYNEFLPVILGREYMEQNNLTLLKEGYWNGYDEDSHAGPANSFQSAAFRFGHTFIQNRVRLYDK</sequence>
<dbReference type="OrthoDB" id="823504at2759"/>
<dbReference type="STRING" id="407821.A0A087UKM5"/>
<dbReference type="InterPro" id="IPR010255">
    <property type="entry name" value="Haem_peroxidase_sf"/>
</dbReference>
<keyword evidence="2" id="KW-0349">Heme</keyword>
<proteinExistence type="predicted"/>
<feature type="binding site" description="axial binding residue" evidence="2">
    <location>
        <position position="147"/>
    </location>
    <ligand>
        <name>heme b</name>
        <dbReference type="ChEBI" id="CHEBI:60344"/>
    </ligand>
    <ligandPart>
        <name>Fe</name>
        <dbReference type="ChEBI" id="CHEBI:18248"/>
    </ligandPart>
</feature>
<evidence type="ECO:0000256" key="2">
    <source>
        <dbReference type="PIRSR" id="PIRSR619791-2"/>
    </source>
</evidence>
<dbReference type="InterPro" id="IPR037120">
    <property type="entry name" value="Haem_peroxidase_sf_animal"/>
</dbReference>